<reference evidence="3 4" key="1">
    <citation type="submission" date="2017-10" db="EMBL/GenBank/DDBJ databases">
        <title>Two draft genome sequences of Pusillimonas sp. strains isolated from a nitrate- and radionuclide-contaminated groundwater in Russia.</title>
        <authorList>
            <person name="Grouzdev D.S."/>
            <person name="Tourova T.P."/>
            <person name="Goeva M.A."/>
            <person name="Babich T.L."/>
            <person name="Sokolova D.S."/>
            <person name="Abdullin R."/>
            <person name="Poltaraus A.B."/>
            <person name="Toshchakov S.V."/>
            <person name="Nazina T.N."/>
        </authorList>
    </citation>
    <scope>NUCLEOTIDE SEQUENCE [LARGE SCALE GENOMIC DNA]</scope>
    <source>
        <strain evidence="3 4">JR1/69-3-13</strain>
    </source>
</reference>
<dbReference type="Gene3D" id="3.40.190.150">
    <property type="entry name" value="Bordetella uptake gene, domain 1"/>
    <property type="match status" value="1"/>
</dbReference>
<dbReference type="SUPFAM" id="SSF53850">
    <property type="entry name" value="Periplasmic binding protein-like II"/>
    <property type="match status" value="1"/>
</dbReference>
<gene>
    <name evidence="3" type="ORF">CR159_05985</name>
</gene>
<evidence type="ECO:0000313" key="4">
    <source>
        <dbReference type="Proteomes" id="UP000234190"/>
    </source>
</evidence>
<accession>A0A2N4U6D5</accession>
<dbReference type="PANTHER" id="PTHR42928:SF5">
    <property type="entry name" value="BLR1237 PROTEIN"/>
    <property type="match status" value="1"/>
</dbReference>
<dbReference type="EMBL" id="PDNW01000004">
    <property type="protein sequence ID" value="PLC50563.1"/>
    <property type="molecule type" value="Genomic_DNA"/>
</dbReference>
<evidence type="ECO:0008006" key="5">
    <source>
        <dbReference type="Google" id="ProtNLM"/>
    </source>
</evidence>
<dbReference type="PANTHER" id="PTHR42928">
    <property type="entry name" value="TRICARBOXYLATE-BINDING PROTEIN"/>
    <property type="match status" value="1"/>
</dbReference>
<dbReference type="Gene3D" id="3.40.190.10">
    <property type="entry name" value="Periplasmic binding protein-like II"/>
    <property type="match status" value="1"/>
</dbReference>
<organism evidence="3 4">
    <name type="scientific">Pollutimonas subterranea</name>
    <dbReference type="NCBI Taxonomy" id="2045210"/>
    <lineage>
        <taxon>Bacteria</taxon>
        <taxon>Pseudomonadati</taxon>
        <taxon>Pseudomonadota</taxon>
        <taxon>Betaproteobacteria</taxon>
        <taxon>Burkholderiales</taxon>
        <taxon>Alcaligenaceae</taxon>
        <taxon>Pollutimonas</taxon>
    </lineage>
</organism>
<dbReference type="CDD" id="cd07012">
    <property type="entry name" value="PBP2_Bug_TTT"/>
    <property type="match status" value="1"/>
</dbReference>
<comment type="caution">
    <text evidence="3">The sequence shown here is derived from an EMBL/GenBank/DDBJ whole genome shotgun (WGS) entry which is preliminary data.</text>
</comment>
<protein>
    <recommendedName>
        <fullName evidence="5">Tripartite-type tricarboxylate transporter, receptor component TctC</fullName>
    </recommendedName>
</protein>
<dbReference type="Pfam" id="PF03401">
    <property type="entry name" value="TctC"/>
    <property type="match status" value="1"/>
</dbReference>
<feature type="signal peptide" evidence="2">
    <location>
        <begin position="1"/>
        <end position="24"/>
    </location>
</feature>
<name>A0A2N4U6D5_9BURK</name>
<keyword evidence="2" id="KW-0732">Signal</keyword>
<feature type="chain" id="PRO_5014652351" description="Tripartite-type tricarboxylate transporter, receptor component TctC" evidence="2">
    <location>
        <begin position="25"/>
        <end position="321"/>
    </location>
</feature>
<dbReference type="Proteomes" id="UP000234190">
    <property type="component" value="Unassembled WGS sequence"/>
</dbReference>
<keyword evidence="4" id="KW-1185">Reference proteome</keyword>
<sequence length="321" mass="33973">MLSKRVTKILALTLSTIAYTTAHAAYPDKPVTMVVGFSPGGFTDVVARLVSKELEQRLGQSFVVENKPGAAGTIAADLVARSQSDGYTLLMGHSNSNATAPALYKSLPYDVNTSFTPIAMVASTPLILTASTKLNVKNMDEFMELAKKRRLNYASSGVGSSQHLAAAQFSKATGVEMTHIPYKGSAQALTDLLSGEVDFNVDSPPLMVPNIKAGKLVGIAAVSPERLPLLPDVPTMKEVGYPGVTMGQWFGILGPKGMPDDVTQLLNKNINEILQMPAVKKVLDDKGAVAGGGSPADFAKQIKEDTVSIQKVVDEAGIKIE</sequence>
<evidence type="ECO:0000256" key="1">
    <source>
        <dbReference type="ARBA" id="ARBA00006987"/>
    </source>
</evidence>
<dbReference type="InterPro" id="IPR042100">
    <property type="entry name" value="Bug_dom1"/>
</dbReference>
<dbReference type="InterPro" id="IPR005064">
    <property type="entry name" value="BUG"/>
</dbReference>
<proteinExistence type="inferred from homology"/>
<dbReference type="AlphaFoldDB" id="A0A2N4U6D5"/>
<dbReference type="RefSeq" id="WP_102073108.1">
    <property type="nucleotide sequence ID" value="NZ_PDNW01000004.1"/>
</dbReference>
<comment type="similarity">
    <text evidence="1">Belongs to the UPF0065 (bug) family.</text>
</comment>
<dbReference type="OrthoDB" id="8675151at2"/>
<dbReference type="PIRSF" id="PIRSF017082">
    <property type="entry name" value="YflP"/>
    <property type="match status" value="1"/>
</dbReference>
<evidence type="ECO:0000313" key="3">
    <source>
        <dbReference type="EMBL" id="PLC50563.1"/>
    </source>
</evidence>
<evidence type="ECO:0000256" key="2">
    <source>
        <dbReference type="SAM" id="SignalP"/>
    </source>
</evidence>